<dbReference type="RefSeq" id="WP_269949109.1">
    <property type="nucleotide sequence ID" value="NZ_CP104758.1"/>
</dbReference>
<dbReference type="AlphaFoldDB" id="A0AAJ5QG44"/>
<protein>
    <submittedName>
        <fullName evidence="1">Uncharacterized protein</fullName>
    </submittedName>
</protein>
<keyword evidence="2" id="KW-1185">Reference proteome</keyword>
<sequence length="76" mass="8871">MNNFDRSAPAPQNPQQIYAVARVNIAFVIAPDFYVHIRAKPAPERRMLLRWWAKNRVGKQPLRFLRNGITTARLNK</sequence>
<proteinExistence type="predicted"/>
<dbReference type="KEGG" id="kpie:N5580_10020"/>
<accession>A0AAJ5QG44</accession>
<reference evidence="1 2" key="1">
    <citation type="journal article" date="2022" name="J Glob Antimicrob Resist">
        <title>First complete genome of a multidrug resistant strain of the novel human pathogen Kalamiella piersonii (GABEKP28) identified in human saliva.</title>
        <authorList>
            <person name="McDonagh F."/>
            <person name="Singh N.K."/>
            <person name="Venkateswaran K."/>
            <person name="Lonappan A.M."/>
            <person name="Hallahan B."/>
            <person name="Tuohy A."/>
            <person name="Burke L."/>
            <person name="Kovarova A."/>
            <person name="Miliotis G."/>
        </authorList>
    </citation>
    <scope>NUCLEOTIDE SEQUENCE [LARGE SCALE GENOMIC DNA]</scope>
    <source>
        <strain evidence="1 2">GABEKP28</strain>
    </source>
</reference>
<organism evidence="1 2">
    <name type="scientific">Pantoea piersonii</name>
    <dbReference type="NCBI Taxonomy" id="2364647"/>
    <lineage>
        <taxon>Bacteria</taxon>
        <taxon>Pseudomonadati</taxon>
        <taxon>Pseudomonadota</taxon>
        <taxon>Gammaproteobacteria</taxon>
        <taxon>Enterobacterales</taxon>
        <taxon>Erwiniaceae</taxon>
        <taxon>Pantoea</taxon>
    </lineage>
</organism>
<evidence type="ECO:0000313" key="1">
    <source>
        <dbReference type="EMBL" id="WBG89456.1"/>
    </source>
</evidence>
<evidence type="ECO:0000313" key="2">
    <source>
        <dbReference type="Proteomes" id="UP001211544"/>
    </source>
</evidence>
<dbReference type="EMBL" id="CP104758">
    <property type="protein sequence ID" value="WBG89456.1"/>
    <property type="molecule type" value="Genomic_DNA"/>
</dbReference>
<gene>
    <name evidence="1" type="ORF">N5580_10020</name>
</gene>
<name>A0AAJ5QG44_9GAMM</name>
<dbReference type="Proteomes" id="UP001211544">
    <property type="component" value="Chromosome"/>
</dbReference>